<accession>A0A1I1X456</accession>
<dbReference type="EMBL" id="FONH01000001">
    <property type="protein sequence ID" value="SFE02194.1"/>
    <property type="molecule type" value="Genomic_DNA"/>
</dbReference>
<organism evidence="1 2">
    <name type="scientific">Dyella marensis</name>
    <dbReference type="NCBI Taxonomy" id="500610"/>
    <lineage>
        <taxon>Bacteria</taxon>
        <taxon>Pseudomonadati</taxon>
        <taxon>Pseudomonadota</taxon>
        <taxon>Gammaproteobacteria</taxon>
        <taxon>Lysobacterales</taxon>
        <taxon>Rhodanobacteraceae</taxon>
        <taxon>Dyella</taxon>
    </lineage>
</organism>
<keyword evidence="2" id="KW-1185">Reference proteome</keyword>
<gene>
    <name evidence="1" type="ORF">SAMN02799615_00115</name>
</gene>
<evidence type="ECO:0000313" key="1">
    <source>
        <dbReference type="EMBL" id="SFE02194.1"/>
    </source>
</evidence>
<reference evidence="2" key="1">
    <citation type="submission" date="2016-10" db="EMBL/GenBank/DDBJ databases">
        <authorList>
            <person name="Varghese N."/>
            <person name="Submissions S."/>
        </authorList>
    </citation>
    <scope>NUCLEOTIDE SEQUENCE [LARGE SCALE GENOMIC DNA]</scope>
    <source>
        <strain evidence="2">UNC178MFTsu3.1</strain>
    </source>
</reference>
<dbReference type="AlphaFoldDB" id="A0A1I1X456"/>
<sequence>MDIKFASPSDGESVEPLFLSSERVDWLEEIWSRVELAPRVRSALIEIDRQLRGIHAIADVMRADRQRRGLREDFEGFAYEPLRPALLDGLECALQAMLDQVDRQMDALRTP</sequence>
<name>A0A1I1X456_9GAMM</name>
<protein>
    <submittedName>
        <fullName evidence="1">Uncharacterized protein</fullName>
    </submittedName>
</protein>
<proteinExistence type="predicted"/>
<dbReference type="RefSeq" id="WP_026634170.1">
    <property type="nucleotide sequence ID" value="NZ_FONH01000001.1"/>
</dbReference>
<dbReference type="Proteomes" id="UP000199477">
    <property type="component" value="Unassembled WGS sequence"/>
</dbReference>
<evidence type="ECO:0000313" key="2">
    <source>
        <dbReference type="Proteomes" id="UP000199477"/>
    </source>
</evidence>